<sequence>MSTAIVKEQIRKLTNLEEQDWQDFESILQAFEYRQGHTLVKIGHPVHAIYFIAEGAVKVFTLNGEEEINLDFAFPNMFVTAYHSFITRTPSLVGLETLTDVKGYYFEYQHLQELYQKSHTAERIGRLLAEQQYIRKYLRELSFLKFTAQERYVQLLSEHAEIAQQIPIKYIASYLGIAPESLSRIRKQLSGK</sequence>
<dbReference type="Pfam" id="PF00027">
    <property type="entry name" value="cNMP_binding"/>
    <property type="match status" value="1"/>
</dbReference>
<dbReference type="PROSITE" id="PS50042">
    <property type="entry name" value="CNMP_BINDING_3"/>
    <property type="match status" value="1"/>
</dbReference>
<dbReference type="Proteomes" id="UP000220133">
    <property type="component" value="Chromosome"/>
</dbReference>
<keyword evidence="3" id="KW-1185">Reference proteome</keyword>
<reference evidence="2 3" key="1">
    <citation type="submission" date="2017-10" db="EMBL/GenBank/DDBJ databases">
        <title>Paenichitinophaga pekingensis gen. nov., sp. nov., isolated from activated sludge.</title>
        <authorList>
            <person name="Jin D."/>
            <person name="Kong X."/>
            <person name="Deng Y."/>
            <person name="Bai Z."/>
        </authorList>
    </citation>
    <scope>NUCLEOTIDE SEQUENCE [LARGE SCALE GENOMIC DNA]</scope>
    <source>
        <strain evidence="2 3">13</strain>
    </source>
</reference>
<accession>A0A291QVK9</accession>
<dbReference type="Gene3D" id="2.60.120.10">
    <property type="entry name" value="Jelly Rolls"/>
    <property type="match status" value="1"/>
</dbReference>
<dbReference type="AlphaFoldDB" id="A0A291QVK9"/>
<proteinExistence type="predicted"/>
<feature type="domain" description="Cyclic nucleotide-binding" evidence="1">
    <location>
        <begin position="12"/>
        <end position="67"/>
    </location>
</feature>
<dbReference type="SMART" id="SM00100">
    <property type="entry name" value="cNMP"/>
    <property type="match status" value="1"/>
</dbReference>
<organism evidence="2 3">
    <name type="scientific">Chitinophaga caeni</name>
    <dbReference type="NCBI Taxonomy" id="2029983"/>
    <lineage>
        <taxon>Bacteria</taxon>
        <taxon>Pseudomonadati</taxon>
        <taxon>Bacteroidota</taxon>
        <taxon>Chitinophagia</taxon>
        <taxon>Chitinophagales</taxon>
        <taxon>Chitinophagaceae</taxon>
        <taxon>Chitinophaga</taxon>
    </lineage>
</organism>
<evidence type="ECO:0000313" key="2">
    <source>
        <dbReference type="EMBL" id="ATL47970.1"/>
    </source>
</evidence>
<name>A0A291QVK9_9BACT</name>
<evidence type="ECO:0000259" key="1">
    <source>
        <dbReference type="PROSITE" id="PS50042"/>
    </source>
</evidence>
<dbReference type="CDD" id="cd00038">
    <property type="entry name" value="CAP_ED"/>
    <property type="match status" value="1"/>
</dbReference>
<dbReference type="KEGG" id="cbae:COR50_12775"/>
<evidence type="ECO:0000313" key="3">
    <source>
        <dbReference type="Proteomes" id="UP000220133"/>
    </source>
</evidence>
<protein>
    <submittedName>
        <fullName evidence="2">CarD family transcriptional regulator</fullName>
    </submittedName>
</protein>
<dbReference type="RefSeq" id="WP_098194347.1">
    <property type="nucleotide sequence ID" value="NZ_CP023777.1"/>
</dbReference>
<dbReference type="InterPro" id="IPR000595">
    <property type="entry name" value="cNMP-bd_dom"/>
</dbReference>
<gene>
    <name evidence="2" type="ORF">COR50_12775</name>
</gene>
<dbReference type="SUPFAM" id="SSF51206">
    <property type="entry name" value="cAMP-binding domain-like"/>
    <property type="match status" value="1"/>
</dbReference>
<dbReference type="InterPro" id="IPR014710">
    <property type="entry name" value="RmlC-like_jellyroll"/>
</dbReference>
<dbReference type="InterPro" id="IPR018490">
    <property type="entry name" value="cNMP-bd_dom_sf"/>
</dbReference>
<dbReference type="OrthoDB" id="663011at2"/>
<dbReference type="EMBL" id="CP023777">
    <property type="protein sequence ID" value="ATL47970.1"/>
    <property type="molecule type" value="Genomic_DNA"/>
</dbReference>